<dbReference type="InterPro" id="IPR002781">
    <property type="entry name" value="TM_pro_TauE-like"/>
</dbReference>
<evidence type="ECO:0000256" key="7">
    <source>
        <dbReference type="ARBA" id="ARBA00023136"/>
    </source>
</evidence>
<protein>
    <recommendedName>
        <fullName evidence="8">Probable membrane transporter protein</fullName>
    </recommendedName>
</protein>
<gene>
    <name evidence="9" type="ORF">HDA36_004754</name>
</gene>
<comment type="similarity">
    <text evidence="2 8">Belongs to the 4-toluene sulfonate uptake permease (TSUP) (TC 2.A.102) family.</text>
</comment>
<organism evidence="9 10">
    <name type="scientific">Nocardiopsis composta</name>
    <dbReference type="NCBI Taxonomy" id="157465"/>
    <lineage>
        <taxon>Bacteria</taxon>
        <taxon>Bacillati</taxon>
        <taxon>Actinomycetota</taxon>
        <taxon>Actinomycetes</taxon>
        <taxon>Streptosporangiales</taxon>
        <taxon>Nocardiopsidaceae</taxon>
        <taxon>Nocardiopsis</taxon>
    </lineage>
</organism>
<keyword evidence="10" id="KW-1185">Reference proteome</keyword>
<comment type="caution">
    <text evidence="9">The sequence shown here is derived from an EMBL/GenBank/DDBJ whole genome shotgun (WGS) entry which is preliminary data.</text>
</comment>
<feature type="transmembrane region" description="Helical" evidence="8">
    <location>
        <begin position="86"/>
        <end position="106"/>
    </location>
</feature>
<dbReference type="GO" id="GO:0005886">
    <property type="term" value="C:plasma membrane"/>
    <property type="evidence" value="ECO:0007669"/>
    <property type="project" value="UniProtKB-SubCell"/>
</dbReference>
<keyword evidence="3" id="KW-0813">Transport</keyword>
<evidence type="ECO:0000313" key="9">
    <source>
        <dbReference type="EMBL" id="MBB5434670.1"/>
    </source>
</evidence>
<feature type="transmembrane region" description="Helical" evidence="8">
    <location>
        <begin position="198"/>
        <end position="219"/>
    </location>
</feature>
<dbReference type="RefSeq" id="WP_184395466.1">
    <property type="nucleotide sequence ID" value="NZ_BAAAJD010000060.1"/>
</dbReference>
<evidence type="ECO:0000313" key="10">
    <source>
        <dbReference type="Proteomes" id="UP000572635"/>
    </source>
</evidence>
<reference evidence="9 10" key="1">
    <citation type="submission" date="2020-08" db="EMBL/GenBank/DDBJ databases">
        <title>Sequencing the genomes of 1000 actinobacteria strains.</title>
        <authorList>
            <person name="Klenk H.-P."/>
        </authorList>
    </citation>
    <scope>NUCLEOTIDE SEQUENCE [LARGE SCALE GENOMIC DNA]</scope>
    <source>
        <strain evidence="9 10">DSM 44551</strain>
    </source>
</reference>
<keyword evidence="5 8" id="KW-0812">Transmembrane</keyword>
<name>A0A7W8QRN3_9ACTN</name>
<dbReference type="EMBL" id="JACHDB010000001">
    <property type="protein sequence ID" value="MBB5434670.1"/>
    <property type="molecule type" value="Genomic_DNA"/>
</dbReference>
<dbReference type="InterPro" id="IPR052017">
    <property type="entry name" value="TSUP"/>
</dbReference>
<dbReference type="AlphaFoldDB" id="A0A7W8QRN3"/>
<dbReference type="PANTHER" id="PTHR30269:SF0">
    <property type="entry name" value="MEMBRANE TRANSPORTER PROTEIN YFCA-RELATED"/>
    <property type="match status" value="1"/>
</dbReference>
<evidence type="ECO:0000256" key="3">
    <source>
        <dbReference type="ARBA" id="ARBA00022448"/>
    </source>
</evidence>
<dbReference type="Pfam" id="PF01925">
    <property type="entry name" value="TauE"/>
    <property type="match status" value="1"/>
</dbReference>
<evidence type="ECO:0000256" key="6">
    <source>
        <dbReference type="ARBA" id="ARBA00022989"/>
    </source>
</evidence>
<keyword evidence="6 8" id="KW-1133">Transmembrane helix</keyword>
<evidence type="ECO:0000256" key="5">
    <source>
        <dbReference type="ARBA" id="ARBA00022692"/>
    </source>
</evidence>
<feature type="transmembrane region" description="Helical" evidence="8">
    <location>
        <begin position="12"/>
        <end position="32"/>
    </location>
</feature>
<sequence>MIAEVLGVDAGPGMVLLLVAVGFAAGLIDAVVGGGGLVQLPVLLSAMPGATAVPLGVNKSVSAVGNIASAAVYWRRNPGSRIDLRLLAWSGGAAVGCAMLGAWIATAISMEVFRPLVIAALLAVLVFTVRGWVKEARGAGAAEAPGGPATGAGAPGTRGKLAGSSAAIGVYDGLIGPATGSFLLLAFRRILGGRLVDALATAKIIQCLMNIGGAAVFAALTALPWPLIALLSAANLVGSAIGARLALSKGDRLVKTLMAAGVLATIAKLCWDHFS</sequence>
<dbReference type="PANTHER" id="PTHR30269">
    <property type="entry name" value="TRANSMEMBRANE PROTEIN YFCA"/>
    <property type="match status" value="1"/>
</dbReference>
<evidence type="ECO:0000256" key="8">
    <source>
        <dbReference type="RuleBase" id="RU363041"/>
    </source>
</evidence>
<evidence type="ECO:0000256" key="1">
    <source>
        <dbReference type="ARBA" id="ARBA00004651"/>
    </source>
</evidence>
<feature type="transmembrane region" description="Helical" evidence="8">
    <location>
        <begin position="225"/>
        <end position="247"/>
    </location>
</feature>
<feature type="transmembrane region" description="Helical" evidence="8">
    <location>
        <begin position="112"/>
        <end position="133"/>
    </location>
</feature>
<proteinExistence type="inferred from homology"/>
<dbReference type="Proteomes" id="UP000572635">
    <property type="component" value="Unassembled WGS sequence"/>
</dbReference>
<evidence type="ECO:0000256" key="4">
    <source>
        <dbReference type="ARBA" id="ARBA00022475"/>
    </source>
</evidence>
<evidence type="ECO:0000256" key="2">
    <source>
        <dbReference type="ARBA" id="ARBA00009142"/>
    </source>
</evidence>
<accession>A0A7W8QRN3</accession>
<keyword evidence="7 8" id="KW-0472">Membrane</keyword>
<comment type="subcellular location">
    <subcellularLocation>
        <location evidence="1 8">Cell membrane</location>
        <topology evidence="1 8">Multi-pass membrane protein</topology>
    </subcellularLocation>
</comment>
<keyword evidence="4 8" id="KW-1003">Cell membrane</keyword>
<feature type="transmembrane region" description="Helical" evidence="8">
    <location>
        <begin position="52"/>
        <end position="74"/>
    </location>
</feature>